<evidence type="ECO:0000313" key="3">
    <source>
        <dbReference type="Proteomes" id="UP001227230"/>
    </source>
</evidence>
<proteinExistence type="predicted"/>
<dbReference type="Proteomes" id="UP001227230">
    <property type="component" value="Chromosome 16"/>
</dbReference>
<evidence type="ECO:0000313" key="2">
    <source>
        <dbReference type="EMBL" id="WKA07628.1"/>
    </source>
</evidence>
<organism evidence="2 3">
    <name type="scientific">Vitis vinifera</name>
    <name type="common">Grape</name>
    <dbReference type="NCBI Taxonomy" id="29760"/>
    <lineage>
        <taxon>Eukaryota</taxon>
        <taxon>Viridiplantae</taxon>
        <taxon>Streptophyta</taxon>
        <taxon>Embryophyta</taxon>
        <taxon>Tracheophyta</taxon>
        <taxon>Spermatophyta</taxon>
        <taxon>Magnoliopsida</taxon>
        <taxon>eudicotyledons</taxon>
        <taxon>Gunneridae</taxon>
        <taxon>Pentapetalae</taxon>
        <taxon>rosids</taxon>
        <taxon>Vitales</taxon>
        <taxon>Vitaceae</taxon>
        <taxon>Viteae</taxon>
        <taxon>Vitis</taxon>
    </lineage>
</organism>
<protein>
    <submittedName>
        <fullName evidence="2">Uncharacterized protein</fullName>
    </submittedName>
</protein>
<feature type="region of interest" description="Disordered" evidence="1">
    <location>
        <begin position="83"/>
        <end position="105"/>
    </location>
</feature>
<dbReference type="EMBL" id="CP126663">
    <property type="protein sequence ID" value="WKA07628.1"/>
    <property type="molecule type" value="Genomic_DNA"/>
</dbReference>
<name>A0ABY9DIT2_VITVI</name>
<feature type="region of interest" description="Disordered" evidence="1">
    <location>
        <begin position="133"/>
        <end position="176"/>
    </location>
</feature>
<reference evidence="2 3" key="1">
    <citation type="journal article" date="2023" name="Hortic Res">
        <title>The complete reference genome for grapevine (Vitis vinifera L.) genetics and breeding.</title>
        <authorList>
            <person name="Shi X."/>
            <person name="Cao S."/>
            <person name="Wang X."/>
            <person name="Huang S."/>
            <person name="Wang Y."/>
            <person name="Liu Z."/>
            <person name="Liu W."/>
            <person name="Leng X."/>
            <person name="Peng Y."/>
            <person name="Wang N."/>
            <person name="Wang Y."/>
            <person name="Ma Z."/>
            <person name="Xu X."/>
            <person name="Zhang F."/>
            <person name="Xue H."/>
            <person name="Zhong H."/>
            <person name="Wang Y."/>
            <person name="Zhang K."/>
            <person name="Velt A."/>
            <person name="Avia K."/>
            <person name="Holtgrawe D."/>
            <person name="Grimplet J."/>
            <person name="Matus J.T."/>
            <person name="Ware D."/>
            <person name="Wu X."/>
            <person name="Wang H."/>
            <person name="Liu C."/>
            <person name="Fang Y."/>
            <person name="Rustenholz C."/>
            <person name="Cheng Z."/>
            <person name="Xiao H."/>
            <person name="Zhou Y."/>
        </authorList>
    </citation>
    <scope>NUCLEOTIDE SEQUENCE [LARGE SCALE GENOMIC DNA]</scope>
    <source>
        <strain evidence="3">cv. Pinot noir / PN40024</strain>
        <tissue evidence="2">Leaf</tissue>
    </source>
</reference>
<keyword evidence="3" id="KW-1185">Reference proteome</keyword>
<accession>A0ABY9DIT2</accession>
<evidence type="ECO:0000256" key="1">
    <source>
        <dbReference type="SAM" id="MobiDB-lite"/>
    </source>
</evidence>
<gene>
    <name evidence="2" type="ORF">VitviT2T_025426</name>
</gene>
<sequence length="176" mass="20973">MWVPVMLANYARPSPGYQEFISYALDGEFLEIPQEMRDKFLRVEDMKKDDKNNDHSDPSFDLESLKKAVQKCRENRERLMRQKPLEKGFLEEEPQTQMGISDDEEKERIRRRNIGLIVQLEWEKLEMEKKRRMQQIGVGHEEEEEELGKTETSPRLQDSKHSKIGVEYSGRKRRCV</sequence>